<accession>A0A917DW97</accession>
<keyword evidence="7" id="KW-1185">Reference proteome</keyword>
<reference evidence="6" key="2">
    <citation type="submission" date="2020-09" db="EMBL/GenBank/DDBJ databases">
        <authorList>
            <person name="Sun Q."/>
            <person name="Zhou Y."/>
        </authorList>
    </citation>
    <scope>NUCLEOTIDE SEQUENCE</scope>
    <source>
        <strain evidence="6">CGMCC 1.15360</strain>
    </source>
</reference>
<dbReference type="EMBL" id="BMIP01000007">
    <property type="protein sequence ID" value="GGD77508.1"/>
    <property type="molecule type" value="Genomic_DNA"/>
</dbReference>
<evidence type="ECO:0000313" key="6">
    <source>
        <dbReference type="EMBL" id="GGD77508.1"/>
    </source>
</evidence>
<organism evidence="6 7">
    <name type="scientific">Croceicoccus mobilis</name>
    <dbReference type="NCBI Taxonomy" id="1703339"/>
    <lineage>
        <taxon>Bacteria</taxon>
        <taxon>Pseudomonadati</taxon>
        <taxon>Pseudomonadota</taxon>
        <taxon>Alphaproteobacteria</taxon>
        <taxon>Sphingomonadales</taxon>
        <taxon>Erythrobacteraceae</taxon>
        <taxon>Croceicoccus</taxon>
    </lineage>
</organism>
<proteinExistence type="inferred from homology"/>
<comment type="similarity">
    <text evidence="1">Belongs to the Gfa family.</text>
</comment>
<dbReference type="GO" id="GO:0046872">
    <property type="term" value="F:metal ion binding"/>
    <property type="evidence" value="ECO:0007669"/>
    <property type="project" value="UniProtKB-KW"/>
</dbReference>
<evidence type="ECO:0000256" key="2">
    <source>
        <dbReference type="ARBA" id="ARBA00022723"/>
    </source>
</evidence>
<evidence type="ECO:0000256" key="1">
    <source>
        <dbReference type="ARBA" id="ARBA00005495"/>
    </source>
</evidence>
<dbReference type="GO" id="GO:0016846">
    <property type="term" value="F:carbon-sulfur lyase activity"/>
    <property type="evidence" value="ECO:0007669"/>
    <property type="project" value="InterPro"/>
</dbReference>
<dbReference type="AlphaFoldDB" id="A0A917DW97"/>
<dbReference type="OrthoDB" id="7186766at2"/>
<comment type="caution">
    <text evidence="6">The sequence shown here is derived from an EMBL/GenBank/DDBJ whole genome shotgun (WGS) entry which is preliminary data.</text>
</comment>
<dbReference type="Proteomes" id="UP000612349">
    <property type="component" value="Unassembled WGS sequence"/>
</dbReference>
<keyword evidence="3" id="KW-0862">Zinc</keyword>
<sequence>MADETLAEGGCACGHVRYRIAAPPFAVHCCHCACCQRETGSAFALNGLIESEHLSLTRGEVELIETPSNSGKGQRIARCPKCHVAVWSIYGGMGDLCSFVRTGTLDDPGAFPPDIQIFTRSKLPWVVLPDGAETREAYYSSRDYDDLFGPDRAERYRALRELTRNAAPS</sequence>
<dbReference type="InterPro" id="IPR011057">
    <property type="entry name" value="Mss4-like_sf"/>
</dbReference>
<protein>
    <recommendedName>
        <fullName evidence="5">CENP-V/GFA domain-containing protein</fullName>
    </recommendedName>
</protein>
<dbReference type="Gene3D" id="3.90.1590.10">
    <property type="entry name" value="glutathione-dependent formaldehyde- activating enzyme (gfa)"/>
    <property type="match status" value="1"/>
</dbReference>
<reference evidence="6" key="1">
    <citation type="journal article" date="2014" name="Int. J. Syst. Evol. Microbiol.">
        <title>Complete genome sequence of Corynebacterium casei LMG S-19264T (=DSM 44701T), isolated from a smear-ripened cheese.</title>
        <authorList>
            <consortium name="US DOE Joint Genome Institute (JGI-PGF)"/>
            <person name="Walter F."/>
            <person name="Albersmeier A."/>
            <person name="Kalinowski J."/>
            <person name="Ruckert C."/>
        </authorList>
    </citation>
    <scope>NUCLEOTIDE SEQUENCE</scope>
    <source>
        <strain evidence="6">CGMCC 1.15360</strain>
    </source>
</reference>
<evidence type="ECO:0000313" key="7">
    <source>
        <dbReference type="Proteomes" id="UP000612349"/>
    </source>
</evidence>
<dbReference type="RefSeq" id="WP_066768881.1">
    <property type="nucleotide sequence ID" value="NZ_BMIP01000007.1"/>
</dbReference>
<gene>
    <name evidence="6" type="ORF">GCM10010990_29040</name>
</gene>
<evidence type="ECO:0000256" key="3">
    <source>
        <dbReference type="ARBA" id="ARBA00022833"/>
    </source>
</evidence>
<evidence type="ECO:0000259" key="5">
    <source>
        <dbReference type="PROSITE" id="PS51891"/>
    </source>
</evidence>
<keyword evidence="4" id="KW-0456">Lyase</keyword>
<keyword evidence="2" id="KW-0479">Metal-binding</keyword>
<dbReference type="PANTHER" id="PTHR33337:SF33">
    <property type="entry name" value="CENP-V_GFA DOMAIN-CONTAINING PROTEIN"/>
    <property type="match status" value="1"/>
</dbReference>
<dbReference type="PANTHER" id="PTHR33337">
    <property type="entry name" value="GFA DOMAIN-CONTAINING PROTEIN"/>
    <property type="match status" value="1"/>
</dbReference>
<dbReference type="InterPro" id="IPR006913">
    <property type="entry name" value="CENP-V/GFA"/>
</dbReference>
<dbReference type="Pfam" id="PF04828">
    <property type="entry name" value="GFA"/>
    <property type="match status" value="1"/>
</dbReference>
<dbReference type="SUPFAM" id="SSF51316">
    <property type="entry name" value="Mss4-like"/>
    <property type="match status" value="1"/>
</dbReference>
<name>A0A917DW97_9SPHN</name>
<dbReference type="PROSITE" id="PS51891">
    <property type="entry name" value="CENP_V_GFA"/>
    <property type="match status" value="1"/>
</dbReference>
<feature type="domain" description="CENP-V/GFA" evidence="5">
    <location>
        <begin position="7"/>
        <end position="126"/>
    </location>
</feature>
<evidence type="ECO:0000256" key="4">
    <source>
        <dbReference type="ARBA" id="ARBA00023239"/>
    </source>
</evidence>